<protein>
    <submittedName>
        <fullName evidence="1">ADAM metallopeptidase with thrombospondin type 1 motif, 8</fullName>
    </submittedName>
</protein>
<dbReference type="AlphaFoldDB" id="A0A1A8K5H5"/>
<organism evidence="1">
    <name type="scientific">Nothobranchius kuhntae</name>
    <name type="common">Beira killifish</name>
    <dbReference type="NCBI Taxonomy" id="321403"/>
    <lineage>
        <taxon>Eukaryota</taxon>
        <taxon>Metazoa</taxon>
        <taxon>Chordata</taxon>
        <taxon>Craniata</taxon>
        <taxon>Vertebrata</taxon>
        <taxon>Euteleostomi</taxon>
        <taxon>Actinopterygii</taxon>
        <taxon>Neopterygii</taxon>
        <taxon>Teleostei</taxon>
        <taxon>Neoteleostei</taxon>
        <taxon>Acanthomorphata</taxon>
        <taxon>Ovalentaria</taxon>
        <taxon>Atherinomorphae</taxon>
        <taxon>Cyprinodontiformes</taxon>
        <taxon>Nothobranchiidae</taxon>
        <taxon>Nothobranchius</taxon>
    </lineage>
</organism>
<accession>A0A1A8K5H5</accession>
<sequence>SGLSAPRAAALDGPEGALNAEMAKASFLASVTKQKSPQTSGLVGICHVPFGRWDLGLPAHELVAKGNAT</sequence>
<reference evidence="1" key="1">
    <citation type="submission" date="2016-05" db="EMBL/GenBank/DDBJ databases">
        <authorList>
            <person name="Lavstsen T."/>
            <person name="Jespersen J.S."/>
        </authorList>
    </citation>
    <scope>NUCLEOTIDE SEQUENCE</scope>
    <source>
        <tissue evidence="1">Brain</tissue>
    </source>
</reference>
<dbReference type="EMBL" id="HAEE01006899">
    <property type="protein sequence ID" value="SBR26919.1"/>
    <property type="molecule type" value="Transcribed_RNA"/>
</dbReference>
<reference evidence="1" key="2">
    <citation type="submission" date="2016-06" db="EMBL/GenBank/DDBJ databases">
        <title>The genome of a short-lived fish provides insights into sex chromosome evolution and the genetic control of aging.</title>
        <authorList>
            <person name="Reichwald K."/>
            <person name="Felder M."/>
            <person name="Petzold A."/>
            <person name="Koch P."/>
            <person name="Groth M."/>
            <person name="Platzer M."/>
        </authorList>
    </citation>
    <scope>NUCLEOTIDE SEQUENCE</scope>
    <source>
        <tissue evidence="1">Brain</tissue>
    </source>
</reference>
<gene>
    <name evidence="1" type="primary">ADAMTS15</name>
</gene>
<feature type="non-terminal residue" evidence="1">
    <location>
        <position position="1"/>
    </location>
</feature>
<feature type="non-terminal residue" evidence="1">
    <location>
        <position position="69"/>
    </location>
</feature>
<proteinExistence type="predicted"/>
<name>A0A1A8K5H5_NOTKU</name>
<evidence type="ECO:0000313" key="1">
    <source>
        <dbReference type="EMBL" id="SBR26919.1"/>
    </source>
</evidence>